<organism evidence="2 3">
    <name type="scientific">Ogataea polymorpha</name>
    <dbReference type="NCBI Taxonomy" id="460523"/>
    <lineage>
        <taxon>Eukaryota</taxon>
        <taxon>Fungi</taxon>
        <taxon>Dikarya</taxon>
        <taxon>Ascomycota</taxon>
        <taxon>Saccharomycotina</taxon>
        <taxon>Pichiomycetes</taxon>
        <taxon>Pichiales</taxon>
        <taxon>Pichiaceae</taxon>
        <taxon>Ogataea</taxon>
    </lineage>
</organism>
<gene>
    <name evidence="2" type="ORF">OGATHE_005034</name>
</gene>
<sequence length="149" mass="16440">MLDSCSLFKLGVFGKFLIAALFTKISIPWNTSFLCFERYCVINFSSITENSRNATSHKLSNLLLIFSGFTREGSGSSSVMKKSLKTAKHSPSSSQFNNASPLTFKIARPTWNNVLGPCKSSMSTTLNANTSGIVLRKNERNHGRETMDS</sequence>
<name>A0A9P8NWX0_9ASCO</name>
<reference evidence="2" key="2">
    <citation type="submission" date="2021-01" db="EMBL/GenBank/DDBJ databases">
        <authorList>
            <person name="Schikora-Tamarit M.A."/>
        </authorList>
    </citation>
    <scope>NUCLEOTIDE SEQUENCE</scope>
    <source>
        <strain evidence="2">NCAIM Y.01608</strain>
    </source>
</reference>
<proteinExistence type="predicted"/>
<reference evidence="2" key="1">
    <citation type="journal article" date="2021" name="Open Biol.">
        <title>Shared evolutionary footprints suggest mitochondrial oxidative damage underlies multiple complex I losses in fungi.</title>
        <authorList>
            <person name="Schikora-Tamarit M.A."/>
            <person name="Marcet-Houben M."/>
            <person name="Nosek J."/>
            <person name="Gabaldon T."/>
        </authorList>
    </citation>
    <scope>NUCLEOTIDE SEQUENCE</scope>
    <source>
        <strain evidence="2">NCAIM Y.01608</strain>
    </source>
</reference>
<evidence type="ECO:0000313" key="3">
    <source>
        <dbReference type="Proteomes" id="UP000788993"/>
    </source>
</evidence>
<protein>
    <submittedName>
        <fullName evidence="2">Uncharacterized protein</fullName>
    </submittedName>
</protein>
<evidence type="ECO:0000256" key="1">
    <source>
        <dbReference type="SAM" id="MobiDB-lite"/>
    </source>
</evidence>
<comment type="caution">
    <text evidence="2">The sequence shown here is derived from an EMBL/GenBank/DDBJ whole genome shotgun (WGS) entry which is preliminary data.</text>
</comment>
<feature type="region of interest" description="Disordered" evidence="1">
    <location>
        <begin position="129"/>
        <end position="149"/>
    </location>
</feature>
<feature type="compositionally biased region" description="Basic and acidic residues" evidence="1">
    <location>
        <begin position="136"/>
        <end position="149"/>
    </location>
</feature>
<dbReference type="EMBL" id="JAEUBD010001468">
    <property type="protein sequence ID" value="KAH3660702.1"/>
    <property type="molecule type" value="Genomic_DNA"/>
</dbReference>
<accession>A0A9P8NWX0</accession>
<dbReference type="Proteomes" id="UP000788993">
    <property type="component" value="Unassembled WGS sequence"/>
</dbReference>
<dbReference type="AlphaFoldDB" id="A0A9P8NWX0"/>
<keyword evidence="3" id="KW-1185">Reference proteome</keyword>
<evidence type="ECO:0000313" key="2">
    <source>
        <dbReference type="EMBL" id="KAH3660702.1"/>
    </source>
</evidence>